<dbReference type="AlphaFoldDB" id="A0AAD1XY25"/>
<evidence type="ECO:0000313" key="2">
    <source>
        <dbReference type="Proteomes" id="UP001295684"/>
    </source>
</evidence>
<accession>A0AAD1XY25</accession>
<name>A0AAD1XY25_EUPCR</name>
<evidence type="ECO:0000313" key="1">
    <source>
        <dbReference type="EMBL" id="CAI2380988.1"/>
    </source>
</evidence>
<gene>
    <name evidence="1" type="ORF">ECRASSUSDP1_LOCUS22432</name>
</gene>
<dbReference type="Proteomes" id="UP001295684">
    <property type="component" value="Unassembled WGS sequence"/>
</dbReference>
<protein>
    <submittedName>
        <fullName evidence="1">Uncharacterized protein</fullName>
    </submittedName>
</protein>
<comment type="caution">
    <text evidence="1">The sequence shown here is derived from an EMBL/GenBank/DDBJ whole genome shotgun (WGS) entry which is preliminary data.</text>
</comment>
<sequence>MLFNNKLFGRRNNKDFRFKIITDTRKWRETANKTHLHAGSNPDHFFTGVKISSRRRRKRSTAIPKSIFLPTRRHVDQTKRLFANTQIHSPNDGRIRNPVIRMSDFSNESSSIATGRTRNGRSLATDAPHNLMFKKRVSAFNSTDPPQRIFSLKKKNQAIKKDTQSIKNKAKEAFRANPSNSKSNVTPQNQKRLNFQNSGLRANFLHSNYKVGMHEELELLNPDNEELQEYFKKICDTKGTRLYNYSLSRTAFREYMLDRYCSNVTERVIFLMQLPKQIKYETYIECCNNLIKMSHYEKQKLSFGFFDHDFDDKISVTDGLLMMRHLTDTEYLMQEDLRVLIKGLLDKQKYHKKQSRRDIHIIHEFEPQKHMVGDKKASITSEEPNKYKRFTEKFDLANGNKKDKMKMMKNSSISSITPASPFKNKVEKMPSFGSKRSSFNDHHQDAWDSDGSFFSETETFSKTIGPPIEEFSTLNSMDQGYMREKPKKKHKNSLRVEDICDTFTKRSNKRANFYRIIEKYCQKKYLFHEYDYLEFKDYLKLKFSCPSPLDSCSFVSTISKFQFLEDRKKQMKNVRTIYPSILYDVYYYVCLYEFKDIKIINPEYYSLIKKQIHKLPMIEDQELINKREELDYLYNDNKLKKLIRDLTNTHGMVKRINIDHLLNKK</sequence>
<organism evidence="1 2">
    <name type="scientific">Euplotes crassus</name>
    <dbReference type="NCBI Taxonomy" id="5936"/>
    <lineage>
        <taxon>Eukaryota</taxon>
        <taxon>Sar</taxon>
        <taxon>Alveolata</taxon>
        <taxon>Ciliophora</taxon>
        <taxon>Intramacronucleata</taxon>
        <taxon>Spirotrichea</taxon>
        <taxon>Hypotrichia</taxon>
        <taxon>Euplotida</taxon>
        <taxon>Euplotidae</taxon>
        <taxon>Moneuplotes</taxon>
    </lineage>
</organism>
<proteinExistence type="predicted"/>
<reference evidence="1" key="1">
    <citation type="submission" date="2023-07" db="EMBL/GenBank/DDBJ databases">
        <authorList>
            <consortium name="AG Swart"/>
            <person name="Singh M."/>
            <person name="Singh A."/>
            <person name="Seah K."/>
            <person name="Emmerich C."/>
        </authorList>
    </citation>
    <scope>NUCLEOTIDE SEQUENCE</scope>
    <source>
        <strain evidence="1">DP1</strain>
    </source>
</reference>
<dbReference type="EMBL" id="CAMPGE010023004">
    <property type="protein sequence ID" value="CAI2380988.1"/>
    <property type="molecule type" value="Genomic_DNA"/>
</dbReference>
<keyword evidence="2" id="KW-1185">Reference proteome</keyword>